<reference evidence="2" key="1">
    <citation type="journal article" date="2014" name="Int. J. Syst. Evol. Microbiol.">
        <title>Complete genome sequence of Corynebacterium casei LMG S-19264T (=DSM 44701T), isolated from a smear-ripened cheese.</title>
        <authorList>
            <consortium name="US DOE Joint Genome Institute (JGI-PGF)"/>
            <person name="Walter F."/>
            <person name="Albersmeier A."/>
            <person name="Kalinowski J."/>
            <person name="Ruckert C."/>
        </authorList>
    </citation>
    <scope>NUCLEOTIDE SEQUENCE</scope>
    <source>
        <strain evidence="2">KCTC 22169</strain>
    </source>
</reference>
<dbReference type="EMBL" id="BMXR01000005">
    <property type="protein sequence ID" value="GGX55230.1"/>
    <property type="molecule type" value="Genomic_DNA"/>
</dbReference>
<name>A0A918K957_9GAMM</name>
<sequence length="403" mass="42083">MKAIKIASGVAVTALAAAISAQANAAAHGGDTETTFSYTGSMEAIYVIDMENNLFNADAEEAGTVMDMDLDEGDDFDSATAGEAWGLEMGVDVVHGPFSGSLQLRTNDGTVEVDAGDIVITDGAISFGQTGSLVETHEYAYDMGDSNDDFNGNSEGKDVGAAIRYTMDGLAVQVEGENSDADAEGYEIDQTADFGVGAKYSGEADALSYVADFQYRASSLGGEDDAAFIYVGAGATYTMDMVTASVGVNRYTFDGTDANDTAAVEYGFELTATPIDALSVYLKGQDFDATNEVEDPDANNDDSMKLLAGASYTAGMITVTGEYTYTAVEEAGDEFFGEVVYTDGPLSAYGDITLGDLDADESADPQIGAGVSYTKDNGVKYAADYDTQADVENVLKLSAAYAF</sequence>
<evidence type="ECO:0008006" key="4">
    <source>
        <dbReference type="Google" id="ProtNLM"/>
    </source>
</evidence>
<evidence type="ECO:0000256" key="1">
    <source>
        <dbReference type="SAM" id="SignalP"/>
    </source>
</evidence>
<comment type="caution">
    <text evidence="2">The sequence shown here is derived from an EMBL/GenBank/DDBJ whole genome shotgun (WGS) entry which is preliminary data.</text>
</comment>
<evidence type="ECO:0000313" key="2">
    <source>
        <dbReference type="EMBL" id="GGX55230.1"/>
    </source>
</evidence>
<gene>
    <name evidence="2" type="ORF">GCM10007392_23600</name>
</gene>
<organism evidence="2 3">
    <name type="scientific">Saccharospirillum salsuginis</name>
    <dbReference type="NCBI Taxonomy" id="418750"/>
    <lineage>
        <taxon>Bacteria</taxon>
        <taxon>Pseudomonadati</taxon>
        <taxon>Pseudomonadota</taxon>
        <taxon>Gammaproteobacteria</taxon>
        <taxon>Oceanospirillales</taxon>
        <taxon>Saccharospirillaceae</taxon>
        <taxon>Saccharospirillum</taxon>
    </lineage>
</organism>
<keyword evidence="3" id="KW-1185">Reference proteome</keyword>
<accession>A0A918K957</accession>
<dbReference type="Proteomes" id="UP000626148">
    <property type="component" value="Unassembled WGS sequence"/>
</dbReference>
<proteinExistence type="predicted"/>
<keyword evidence="1" id="KW-0732">Signal</keyword>
<dbReference type="AlphaFoldDB" id="A0A918K957"/>
<reference evidence="2" key="2">
    <citation type="submission" date="2020-09" db="EMBL/GenBank/DDBJ databases">
        <authorList>
            <person name="Sun Q."/>
            <person name="Kim S."/>
        </authorList>
    </citation>
    <scope>NUCLEOTIDE SEQUENCE</scope>
    <source>
        <strain evidence="2">KCTC 22169</strain>
    </source>
</reference>
<evidence type="ECO:0000313" key="3">
    <source>
        <dbReference type="Proteomes" id="UP000626148"/>
    </source>
</evidence>
<feature type="signal peptide" evidence="1">
    <location>
        <begin position="1"/>
        <end position="25"/>
    </location>
</feature>
<protein>
    <recommendedName>
        <fullName evidence="4">Porin</fullName>
    </recommendedName>
</protein>
<feature type="chain" id="PRO_5037340735" description="Porin" evidence="1">
    <location>
        <begin position="26"/>
        <end position="403"/>
    </location>
</feature>
<dbReference type="RefSeq" id="WP_189608784.1">
    <property type="nucleotide sequence ID" value="NZ_BMXR01000005.1"/>
</dbReference>